<dbReference type="InterPro" id="IPR024781">
    <property type="entry name" value="MSP_C"/>
</dbReference>
<accession>K6VEM1</accession>
<dbReference type="Proteomes" id="UP000006319">
    <property type="component" value="Chromosome 12"/>
</dbReference>
<evidence type="ECO:0000256" key="2">
    <source>
        <dbReference type="SAM" id="SignalP"/>
    </source>
</evidence>
<dbReference type="PhylomeDB" id="K6VEM1"/>
<evidence type="ECO:0000256" key="1">
    <source>
        <dbReference type="SAM" id="Coils"/>
    </source>
</evidence>
<reference evidence="4 5" key="1">
    <citation type="journal article" date="2012" name="Nat. Genet.">
        <title>Plasmodium cynomolgi genome sequences provide insight into Plasmodium vivax and the monkey malaria clade.</title>
        <authorList>
            <person name="Tachibana S."/>
            <person name="Sullivan S.A."/>
            <person name="Kawai S."/>
            <person name="Nakamura S."/>
            <person name="Kim H.R."/>
            <person name="Goto N."/>
            <person name="Arisue N."/>
            <person name="Palacpac N.M.Q."/>
            <person name="Honma H."/>
            <person name="Yagi M."/>
            <person name="Tougan T."/>
            <person name="Katakai Y."/>
            <person name="Kaneko O."/>
            <person name="Mita T."/>
            <person name="Kita K."/>
            <person name="Yasutomi Y."/>
            <person name="Sutton P.L."/>
            <person name="Shakhbatyan R."/>
            <person name="Horii T."/>
            <person name="Yasunaga T."/>
            <person name="Barnwell J.W."/>
            <person name="Escalante A.A."/>
            <person name="Carlton J.M."/>
            <person name="Tanabe K."/>
        </authorList>
    </citation>
    <scope>NUCLEOTIDE SEQUENCE [LARGE SCALE GENOMIC DNA]</scope>
    <source>
        <strain evidence="4 5">B</strain>
    </source>
</reference>
<dbReference type="EMBL" id="DF157104">
    <property type="protein sequence ID" value="GAB67707.1"/>
    <property type="molecule type" value="Genomic_DNA"/>
</dbReference>
<dbReference type="KEGG" id="pcy:PCYB_122740"/>
<evidence type="ECO:0000313" key="4">
    <source>
        <dbReference type="EMBL" id="GAB67707.1"/>
    </source>
</evidence>
<feature type="coiled-coil region" evidence="1">
    <location>
        <begin position="60"/>
        <end position="87"/>
    </location>
</feature>
<dbReference type="GeneID" id="14694080"/>
<feature type="chain" id="PRO_5003895380" evidence="2">
    <location>
        <begin position="22"/>
        <end position="331"/>
    </location>
</feature>
<keyword evidence="1" id="KW-0175">Coiled coil</keyword>
<dbReference type="OMA" id="WSETKGP"/>
<dbReference type="Pfam" id="PF12948">
    <property type="entry name" value="MSP7_C"/>
    <property type="match status" value="1"/>
</dbReference>
<feature type="domain" description="Merozoite surface protein C-terminal" evidence="3">
    <location>
        <begin position="203"/>
        <end position="322"/>
    </location>
</feature>
<evidence type="ECO:0000259" key="3">
    <source>
        <dbReference type="Pfam" id="PF12948"/>
    </source>
</evidence>
<proteinExistence type="predicted"/>
<keyword evidence="5" id="KW-1185">Reference proteome</keyword>
<sequence>MKIKVLFILPPILLLPHSVWSETKGPPGPPKTQMPNANTLHFLKGKLEHLNKISKENAVSPDLKKNIELLKKKIEELEGKAEKDKQDGVDTIPSGQQACENVSQNGLEEKTPCGSNEGKAEEKKTQVKNVIFMKKEKAIDEEVGNKDTAIITEKKKLPIEESPGMDGTQAKESIEGEALPGVIVDKTGDSPKGEILSGSETEAKKKEMYFHPYYGPYFNHHAYYNYYPYYNYPPVYNPYVTQTKDYEVVKKLIDACFNKGEGADPNVPCIIDLFKKVLDDEGFRNEFKTFMYNLYEFAKKNDVLSDGGRKNELMKFFFDNALRLINTMLHY</sequence>
<feature type="signal peptide" evidence="2">
    <location>
        <begin position="1"/>
        <end position="21"/>
    </location>
</feature>
<dbReference type="OrthoDB" id="387464at2759"/>
<dbReference type="RefSeq" id="XP_004223654.1">
    <property type="nucleotide sequence ID" value="XM_004223606.1"/>
</dbReference>
<keyword evidence="2" id="KW-0732">Signal</keyword>
<name>K6VEM1_PLACD</name>
<dbReference type="VEuPathDB" id="PlasmoDB:PCYB_122740"/>
<organism evidence="4 5">
    <name type="scientific">Plasmodium cynomolgi (strain B)</name>
    <dbReference type="NCBI Taxonomy" id="1120755"/>
    <lineage>
        <taxon>Eukaryota</taxon>
        <taxon>Sar</taxon>
        <taxon>Alveolata</taxon>
        <taxon>Apicomplexa</taxon>
        <taxon>Aconoidasida</taxon>
        <taxon>Haemosporida</taxon>
        <taxon>Plasmodiidae</taxon>
        <taxon>Plasmodium</taxon>
        <taxon>Plasmodium (Plasmodium)</taxon>
    </lineage>
</organism>
<gene>
    <name evidence="4" type="ORF">PCYB_122740</name>
</gene>
<keyword evidence="4" id="KW-0477">Merozoite</keyword>
<protein>
    <submittedName>
        <fullName evidence="4">Merozoite surface protein 7</fullName>
    </submittedName>
</protein>
<evidence type="ECO:0000313" key="5">
    <source>
        <dbReference type="Proteomes" id="UP000006319"/>
    </source>
</evidence>
<dbReference type="AlphaFoldDB" id="K6VEM1"/>